<keyword evidence="4" id="KW-1185">Reference proteome</keyword>
<reference evidence="2" key="1">
    <citation type="submission" date="2013-07" db="EMBL/GenBank/DDBJ databases">
        <title>The Genome Sequence of Cryptococcus pinus CBS10737.</title>
        <authorList>
            <consortium name="The Broad Institute Genome Sequencing Platform"/>
            <person name="Cuomo C."/>
            <person name="Litvintseva A."/>
            <person name="Chen Y."/>
            <person name="Heitman J."/>
            <person name="Sun S."/>
            <person name="Springer D."/>
            <person name="Dromer F."/>
            <person name="Young S.K."/>
            <person name="Zeng Q."/>
            <person name="Gargeya S."/>
            <person name="Fitzgerald M."/>
            <person name="Abouelleil A."/>
            <person name="Alvarado L."/>
            <person name="Berlin A.M."/>
            <person name="Chapman S.B."/>
            <person name="Dewar J."/>
            <person name="Goldberg J."/>
            <person name="Griggs A."/>
            <person name="Gujja S."/>
            <person name="Hansen M."/>
            <person name="Howarth C."/>
            <person name="Imamovic A."/>
            <person name="Larimer J."/>
            <person name="McCowan C."/>
            <person name="Murphy C."/>
            <person name="Pearson M."/>
            <person name="Priest M."/>
            <person name="Roberts A."/>
            <person name="Saif S."/>
            <person name="Shea T."/>
            <person name="Sykes S."/>
            <person name="Wortman J."/>
            <person name="Nusbaum C."/>
            <person name="Birren B."/>
        </authorList>
    </citation>
    <scope>NUCLEOTIDE SEQUENCE [LARGE SCALE GENOMIC DNA]</scope>
    <source>
        <strain evidence="2">CBS 10737</strain>
    </source>
</reference>
<feature type="signal peptide" evidence="1">
    <location>
        <begin position="1"/>
        <end position="22"/>
    </location>
</feature>
<organism evidence="2">
    <name type="scientific">Kwoniella pini CBS 10737</name>
    <dbReference type="NCBI Taxonomy" id="1296096"/>
    <lineage>
        <taxon>Eukaryota</taxon>
        <taxon>Fungi</taxon>
        <taxon>Dikarya</taxon>
        <taxon>Basidiomycota</taxon>
        <taxon>Agaricomycotina</taxon>
        <taxon>Tremellomycetes</taxon>
        <taxon>Tremellales</taxon>
        <taxon>Cryptococcaceae</taxon>
        <taxon>Kwoniella</taxon>
    </lineage>
</organism>
<dbReference type="AlphaFoldDB" id="A0A1B9HUL1"/>
<evidence type="ECO:0000256" key="1">
    <source>
        <dbReference type="SAM" id="SignalP"/>
    </source>
</evidence>
<gene>
    <name evidence="2" type="ORF">I206_06731</name>
    <name evidence="3" type="ORF">I206_102174</name>
</gene>
<dbReference type="EMBL" id="CP144520">
    <property type="protein sequence ID" value="WWC68251.1"/>
    <property type="molecule type" value="Genomic_DNA"/>
</dbReference>
<evidence type="ECO:0000313" key="2">
    <source>
        <dbReference type="EMBL" id="OCF46957.1"/>
    </source>
</evidence>
<evidence type="ECO:0000313" key="4">
    <source>
        <dbReference type="Proteomes" id="UP000094020"/>
    </source>
</evidence>
<evidence type="ECO:0000313" key="3">
    <source>
        <dbReference type="EMBL" id="WWC68251.1"/>
    </source>
</evidence>
<feature type="chain" id="PRO_5008628120" evidence="1">
    <location>
        <begin position="23"/>
        <end position="185"/>
    </location>
</feature>
<accession>A0A1B9HUL1</accession>
<sequence length="185" mass="21399">MWHYSTLLRILLLYSLTSSTLAALAVKPPNQTTKPKSYSYKHTNRKQILQRQEKKRIFNNHERGIAQRAIPSAFPGIPDISPTTDDSIVYYFFHYGIGSYETFAPPIKTDFPGDQDQGQVVHSCADFAWDQGYFAFQVYYRLSTDTWTCVSYVFAYPEDISSSTYFNVVDPDVTLAYGYQHRWID</sequence>
<proteinExistence type="predicted"/>
<name>A0A1B9HUL1_9TREE</name>
<reference evidence="3" key="2">
    <citation type="submission" date="2013-07" db="EMBL/GenBank/DDBJ databases">
        <authorList>
            <consortium name="The Broad Institute Genome Sequencing Platform"/>
            <person name="Cuomo C."/>
            <person name="Litvintseva A."/>
            <person name="Chen Y."/>
            <person name="Heitman J."/>
            <person name="Sun S."/>
            <person name="Springer D."/>
            <person name="Dromer F."/>
            <person name="Young S.K."/>
            <person name="Zeng Q."/>
            <person name="Gargeya S."/>
            <person name="Fitzgerald M."/>
            <person name="Abouelleil A."/>
            <person name="Alvarado L."/>
            <person name="Berlin A.M."/>
            <person name="Chapman S.B."/>
            <person name="Dewar J."/>
            <person name="Goldberg J."/>
            <person name="Griggs A."/>
            <person name="Gujja S."/>
            <person name="Hansen M."/>
            <person name="Howarth C."/>
            <person name="Imamovic A."/>
            <person name="Larimer J."/>
            <person name="McCowan C."/>
            <person name="Murphy C."/>
            <person name="Pearson M."/>
            <person name="Priest M."/>
            <person name="Roberts A."/>
            <person name="Saif S."/>
            <person name="Shea T."/>
            <person name="Sykes S."/>
            <person name="Wortman J."/>
            <person name="Nusbaum C."/>
            <person name="Birren B."/>
        </authorList>
    </citation>
    <scope>NUCLEOTIDE SEQUENCE</scope>
    <source>
        <strain evidence="3">CBS 10737</strain>
    </source>
</reference>
<reference evidence="3" key="4">
    <citation type="submission" date="2024-02" db="EMBL/GenBank/DDBJ databases">
        <title>Comparative genomics of Cryptococcus and Kwoniella reveals pathogenesis evolution and contrasting modes of karyotype evolution via chromosome fusion or intercentromeric recombination.</title>
        <authorList>
            <person name="Coelho M.A."/>
            <person name="David-Palma M."/>
            <person name="Shea T."/>
            <person name="Bowers K."/>
            <person name="McGinley-Smith S."/>
            <person name="Mohammad A.W."/>
            <person name="Gnirke A."/>
            <person name="Yurkov A.M."/>
            <person name="Nowrousian M."/>
            <person name="Sun S."/>
            <person name="Cuomo C.A."/>
            <person name="Heitman J."/>
        </authorList>
    </citation>
    <scope>NUCLEOTIDE SEQUENCE</scope>
    <source>
        <strain evidence="3">CBS 10737</strain>
    </source>
</reference>
<dbReference type="RefSeq" id="XP_019008176.1">
    <property type="nucleotide sequence ID" value="XM_019158430.1"/>
</dbReference>
<dbReference type="GeneID" id="30175100"/>
<dbReference type="Proteomes" id="UP000094020">
    <property type="component" value="Chromosome 2"/>
</dbReference>
<protein>
    <submittedName>
        <fullName evidence="2">Uncharacterized protein</fullName>
    </submittedName>
</protein>
<dbReference type="EMBL" id="KV700117">
    <property type="protein sequence ID" value="OCF46957.1"/>
    <property type="molecule type" value="Genomic_DNA"/>
</dbReference>
<dbReference type="OrthoDB" id="2562436at2759"/>
<keyword evidence="1" id="KW-0732">Signal</keyword>
<reference evidence="2" key="3">
    <citation type="submission" date="2016-07" db="EMBL/GenBank/DDBJ databases">
        <title>Evolution of pathogenesis and genome organization in the Tremellales.</title>
        <authorList>
            <person name="Cuomo C."/>
            <person name="Litvintseva A."/>
            <person name="Heitman J."/>
            <person name="Chen Y."/>
            <person name="Sun S."/>
            <person name="Springer D."/>
            <person name="Dromer F."/>
            <person name="Young S."/>
            <person name="Zeng Q."/>
            <person name="Chapman S."/>
            <person name="Gujja S."/>
            <person name="Saif S."/>
            <person name="Birren B."/>
        </authorList>
    </citation>
    <scope>NUCLEOTIDE SEQUENCE</scope>
    <source>
        <strain evidence="2">CBS 10737</strain>
    </source>
</reference>
<dbReference type="KEGG" id="kpin:30175100"/>